<dbReference type="InterPro" id="IPR000182">
    <property type="entry name" value="GNAT_dom"/>
</dbReference>
<evidence type="ECO:0000313" key="4">
    <source>
        <dbReference type="EMBL" id="PTW59116.1"/>
    </source>
</evidence>
<feature type="domain" description="N-acetyltransferase" evidence="3">
    <location>
        <begin position="6"/>
        <end position="167"/>
    </location>
</feature>
<keyword evidence="4" id="KW-0689">Ribosomal protein</keyword>
<organism evidence="4 5">
    <name type="scientific">Breoghania corrubedonensis</name>
    <dbReference type="NCBI Taxonomy" id="665038"/>
    <lineage>
        <taxon>Bacteria</taxon>
        <taxon>Pseudomonadati</taxon>
        <taxon>Pseudomonadota</taxon>
        <taxon>Alphaproteobacteria</taxon>
        <taxon>Hyphomicrobiales</taxon>
        <taxon>Stappiaceae</taxon>
        <taxon>Breoghania</taxon>
    </lineage>
</organism>
<keyword evidence="2" id="KW-0012">Acyltransferase</keyword>
<gene>
    <name evidence="4" type="ORF">C8N35_108153</name>
</gene>
<dbReference type="Proteomes" id="UP000244081">
    <property type="component" value="Unassembled WGS sequence"/>
</dbReference>
<dbReference type="PROSITE" id="PS51186">
    <property type="entry name" value="GNAT"/>
    <property type="match status" value="1"/>
</dbReference>
<name>A0A2T5V5W2_9HYPH</name>
<dbReference type="GO" id="GO:0005840">
    <property type="term" value="C:ribosome"/>
    <property type="evidence" value="ECO:0007669"/>
    <property type="project" value="UniProtKB-KW"/>
</dbReference>
<dbReference type="InterPro" id="IPR050832">
    <property type="entry name" value="Bact_Acetyltransf"/>
</dbReference>
<dbReference type="GO" id="GO:0016747">
    <property type="term" value="F:acyltransferase activity, transferring groups other than amino-acyl groups"/>
    <property type="evidence" value="ECO:0007669"/>
    <property type="project" value="InterPro"/>
</dbReference>
<dbReference type="PANTHER" id="PTHR43877">
    <property type="entry name" value="AMINOALKYLPHOSPHONATE N-ACETYLTRANSFERASE-RELATED-RELATED"/>
    <property type="match status" value="1"/>
</dbReference>
<dbReference type="OrthoDB" id="9799154at2"/>
<dbReference type="Pfam" id="PF00583">
    <property type="entry name" value="Acetyltransf_1"/>
    <property type="match status" value="1"/>
</dbReference>
<evidence type="ECO:0000313" key="5">
    <source>
        <dbReference type="Proteomes" id="UP000244081"/>
    </source>
</evidence>
<dbReference type="EMBL" id="QAYG01000008">
    <property type="protein sequence ID" value="PTW59116.1"/>
    <property type="molecule type" value="Genomic_DNA"/>
</dbReference>
<evidence type="ECO:0000256" key="2">
    <source>
        <dbReference type="ARBA" id="ARBA00023315"/>
    </source>
</evidence>
<keyword evidence="5" id="KW-1185">Reference proteome</keyword>
<dbReference type="RefSeq" id="WP_107991175.1">
    <property type="nucleotide sequence ID" value="NZ_QAYG01000008.1"/>
</dbReference>
<dbReference type="CDD" id="cd04301">
    <property type="entry name" value="NAT_SF"/>
    <property type="match status" value="1"/>
</dbReference>
<dbReference type="AlphaFoldDB" id="A0A2T5V5W2"/>
<reference evidence="4 5" key="1">
    <citation type="submission" date="2018-04" db="EMBL/GenBank/DDBJ databases">
        <title>Genomic Encyclopedia of Archaeal and Bacterial Type Strains, Phase II (KMG-II): from individual species to whole genera.</title>
        <authorList>
            <person name="Goeker M."/>
        </authorList>
    </citation>
    <scope>NUCLEOTIDE SEQUENCE [LARGE SCALE GENOMIC DNA]</scope>
    <source>
        <strain evidence="4 5">DSM 23382</strain>
    </source>
</reference>
<sequence>MKIEAVTIRPARAEDADTLADIHDAAWQGTYRGILPGIELERLLSRRGVSWWHAAIRYKTRILVLEVCGTPAGYATFGHSRLKHLPFPGEIYELYLQPDHQGLGFGRQLFLATRGALRSAGMAGFAVRVLKDNLPARSFYEAMGGVLCDENIERIGRSDLSVRIYGWAERSKPG</sequence>
<protein>
    <submittedName>
        <fullName evidence="4">Ribosomal protein S18 acetylase RimI-like enzyme</fullName>
    </submittedName>
</protein>
<proteinExistence type="predicted"/>
<evidence type="ECO:0000259" key="3">
    <source>
        <dbReference type="PROSITE" id="PS51186"/>
    </source>
</evidence>
<keyword evidence="4" id="KW-0687">Ribonucleoprotein</keyword>
<keyword evidence="1" id="KW-0808">Transferase</keyword>
<comment type="caution">
    <text evidence="4">The sequence shown here is derived from an EMBL/GenBank/DDBJ whole genome shotgun (WGS) entry which is preliminary data.</text>
</comment>
<dbReference type="Gene3D" id="3.40.630.30">
    <property type="match status" value="1"/>
</dbReference>
<dbReference type="InterPro" id="IPR016181">
    <property type="entry name" value="Acyl_CoA_acyltransferase"/>
</dbReference>
<evidence type="ECO:0000256" key="1">
    <source>
        <dbReference type="ARBA" id="ARBA00022679"/>
    </source>
</evidence>
<accession>A0A2T5V5W2</accession>
<dbReference type="SUPFAM" id="SSF55729">
    <property type="entry name" value="Acyl-CoA N-acyltransferases (Nat)"/>
    <property type="match status" value="1"/>
</dbReference>